<keyword evidence="4" id="KW-0378">Hydrolase</keyword>
<keyword evidence="3" id="KW-0064">Aspartyl protease</keyword>
<dbReference type="CDD" id="cd00518">
    <property type="entry name" value="H2MP"/>
    <property type="match status" value="1"/>
</dbReference>
<dbReference type="EMBL" id="CAADFX010000067">
    <property type="protein sequence ID" value="VFK57644.1"/>
    <property type="molecule type" value="Genomic_DNA"/>
</dbReference>
<sequence length="200" mass="22190">MHGPPKKTTTTPCRSWREALTCSPQNMETKRSVSSKSSEKQQISIAGAGNRLISHDRIGPRVLRLIRDRYGPGVELCDIGTSGLRLLDYLHDQALLIVIDACLMNEAPGTIRVIEPDLDAPGTELVANGIAGRSVLNTSIHQIGPLETLVIARRLYEENMPRRVLVIMVETRDIDAMTERAACRKVVEILDREIGLCRIQ</sequence>
<dbReference type="NCBIfam" id="TIGR00072">
    <property type="entry name" value="hydrog_prot"/>
    <property type="match status" value="1"/>
</dbReference>
<dbReference type="PRINTS" id="PR00446">
    <property type="entry name" value="HYDRGNUPTAKE"/>
</dbReference>
<proteinExistence type="inferred from homology"/>
<keyword evidence="2 5" id="KW-0645">Protease</keyword>
<dbReference type="InterPro" id="IPR023430">
    <property type="entry name" value="Pept_HybD-like_dom_sf"/>
</dbReference>
<evidence type="ECO:0000256" key="3">
    <source>
        <dbReference type="ARBA" id="ARBA00022750"/>
    </source>
</evidence>
<dbReference type="Pfam" id="PF01750">
    <property type="entry name" value="HycI"/>
    <property type="match status" value="1"/>
</dbReference>
<comment type="similarity">
    <text evidence="1">Belongs to the peptidase A31 family.</text>
</comment>
<dbReference type="Gene3D" id="3.40.50.1450">
    <property type="entry name" value="HybD-like"/>
    <property type="match status" value="1"/>
</dbReference>
<reference evidence="5" key="1">
    <citation type="submission" date="2019-02" db="EMBL/GenBank/DDBJ databases">
        <authorList>
            <person name="Gruber-Vodicka R. H."/>
            <person name="Seah K. B. B."/>
        </authorList>
    </citation>
    <scope>NUCLEOTIDE SEQUENCE</scope>
    <source>
        <strain evidence="5">BECK_BY1</strain>
    </source>
</reference>
<dbReference type="PANTHER" id="PTHR30302">
    <property type="entry name" value="HYDROGENASE 1 MATURATION PROTEASE"/>
    <property type="match status" value="1"/>
</dbReference>
<protein>
    <submittedName>
        <fullName evidence="5">Hydrogenase maturation protease</fullName>
    </submittedName>
</protein>
<organism evidence="5">
    <name type="scientific">Candidatus Kentrum sp. TUN</name>
    <dbReference type="NCBI Taxonomy" id="2126343"/>
    <lineage>
        <taxon>Bacteria</taxon>
        <taxon>Pseudomonadati</taxon>
        <taxon>Pseudomonadota</taxon>
        <taxon>Gammaproteobacteria</taxon>
        <taxon>Candidatus Kentrum</taxon>
    </lineage>
</organism>
<evidence type="ECO:0000256" key="2">
    <source>
        <dbReference type="ARBA" id="ARBA00022670"/>
    </source>
</evidence>
<gene>
    <name evidence="5" type="ORF">BECKTUN1418D_GA0071000_10672</name>
</gene>
<dbReference type="InterPro" id="IPR000671">
    <property type="entry name" value="Peptidase_A31"/>
</dbReference>
<evidence type="ECO:0000313" key="5">
    <source>
        <dbReference type="EMBL" id="VFK57644.1"/>
    </source>
</evidence>
<accession>A0A450ZV21</accession>
<name>A0A450ZV21_9GAMM</name>
<dbReference type="PANTHER" id="PTHR30302:SF1">
    <property type="entry name" value="HYDROGENASE 2 MATURATION PROTEASE"/>
    <property type="match status" value="1"/>
</dbReference>
<evidence type="ECO:0000256" key="1">
    <source>
        <dbReference type="ARBA" id="ARBA00006814"/>
    </source>
</evidence>
<evidence type="ECO:0000256" key="4">
    <source>
        <dbReference type="ARBA" id="ARBA00022801"/>
    </source>
</evidence>
<dbReference type="GO" id="GO:0008047">
    <property type="term" value="F:enzyme activator activity"/>
    <property type="evidence" value="ECO:0007669"/>
    <property type="project" value="InterPro"/>
</dbReference>
<dbReference type="GO" id="GO:0016485">
    <property type="term" value="P:protein processing"/>
    <property type="evidence" value="ECO:0007669"/>
    <property type="project" value="TreeGrafter"/>
</dbReference>
<dbReference type="SUPFAM" id="SSF53163">
    <property type="entry name" value="HybD-like"/>
    <property type="match status" value="1"/>
</dbReference>
<dbReference type="AlphaFoldDB" id="A0A450ZV21"/>
<dbReference type="GO" id="GO:0004190">
    <property type="term" value="F:aspartic-type endopeptidase activity"/>
    <property type="evidence" value="ECO:0007669"/>
    <property type="project" value="UniProtKB-KW"/>
</dbReference>